<accession>A0ABW3DG79</accession>
<dbReference type="InterPro" id="IPR000515">
    <property type="entry name" value="MetI-like"/>
</dbReference>
<dbReference type="Gene3D" id="1.10.3720.10">
    <property type="entry name" value="MetI-like"/>
    <property type="match status" value="1"/>
</dbReference>
<evidence type="ECO:0000313" key="10">
    <source>
        <dbReference type="Proteomes" id="UP001597120"/>
    </source>
</evidence>
<dbReference type="SUPFAM" id="SSF161098">
    <property type="entry name" value="MetI-like"/>
    <property type="match status" value="1"/>
</dbReference>
<gene>
    <name evidence="9" type="ORF">ACFQ03_19465</name>
</gene>
<evidence type="ECO:0000256" key="2">
    <source>
        <dbReference type="ARBA" id="ARBA00022448"/>
    </source>
</evidence>
<keyword evidence="4 7" id="KW-0812">Transmembrane</keyword>
<dbReference type="Proteomes" id="UP001597120">
    <property type="component" value="Unassembled WGS sequence"/>
</dbReference>
<dbReference type="PROSITE" id="PS50928">
    <property type="entry name" value="ABC_TM1"/>
    <property type="match status" value="1"/>
</dbReference>
<feature type="transmembrane region" description="Helical" evidence="7">
    <location>
        <begin position="165"/>
        <end position="190"/>
    </location>
</feature>
<dbReference type="PANTHER" id="PTHR43227">
    <property type="entry name" value="BLL4140 PROTEIN"/>
    <property type="match status" value="1"/>
</dbReference>
<evidence type="ECO:0000256" key="5">
    <source>
        <dbReference type="ARBA" id="ARBA00022989"/>
    </source>
</evidence>
<keyword evidence="3" id="KW-1003">Cell membrane</keyword>
<organism evidence="9 10">
    <name type="scientific">Paenibacillus residui</name>
    <dbReference type="NCBI Taxonomy" id="629724"/>
    <lineage>
        <taxon>Bacteria</taxon>
        <taxon>Bacillati</taxon>
        <taxon>Bacillota</taxon>
        <taxon>Bacilli</taxon>
        <taxon>Bacillales</taxon>
        <taxon>Paenibacillaceae</taxon>
        <taxon>Paenibacillus</taxon>
    </lineage>
</organism>
<evidence type="ECO:0000256" key="4">
    <source>
        <dbReference type="ARBA" id="ARBA00022692"/>
    </source>
</evidence>
<evidence type="ECO:0000313" key="9">
    <source>
        <dbReference type="EMBL" id="MFD0871323.1"/>
    </source>
</evidence>
<proteinExistence type="inferred from homology"/>
<feature type="transmembrane region" description="Helical" evidence="7">
    <location>
        <begin position="12"/>
        <end position="36"/>
    </location>
</feature>
<dbReference type="RefSeq" id="WP_379290297.1">
    <property type="nucleotide sequence ID" value="NZ_JBHTIU010000077.1"/>
</dbReference>
<dbReference type="EMBL" id="JBHTIU010000077">
    <property type="protein sequence ID" value="MFD0871323.1"/>
    <property type="molecule type" value="Genomic_DNA"/>
</dbReference>
<keyword evidence="2 7" id="KW-0813">Transport</keyword>
<feature type="domain" description="ABC transmembrane type-1" evidence="8">
    <location>
        <begin position="74"/>
        <end position="288"/>
    </location>
</feature>
<feature type="transmembrane region" description="Helical" evidence="7">
    <location>
        <begin position="111"/>
        <end position="131"/>
    </location>
</feature>
<feature type="transmembrane region" description="Helical" evidence="7">
    <location>
        <begin position="270"/>
        <end position="292"/>
    </location>
</feature>
<comment type="subcellular location">
    <subcellularLocation>
        <location evidence="1 7">Cell membrane</location>
        <topology evidence="1 7">Multi-pass membrane protein</topology>
    </subcellularLocation>
</comment>
<evidence type="ECO:0000256" key="6">
    <source>
        <dbReference type="ARBA" id="ARBA00023136"/>
    </source>
</evidence>
<evidence type="ECO:0000259" key="8">
    <source>
        <dbReference type="PROSITE" id="PS50928"/>
    </source>
</evidence>
<sequence length="297" mass="33600">MNSKTARSRKNIPVLPYLLVLPITAWIVVTIFVPLFQVVRESFYNTGFIGTSGSFVGLDNYTTLIFSSEYWSKWGKSLIWVLGNGLLQTVLAFSIALLLNRPGKIRQWLRTWVIIPWVIPTIVVCIFWQWIFNGSYGILNDALMSFGWIDKPINLLGHPFWSLPILIFINTWHWFPFMTVIVLAGLTIISQDMYEASSIDGANKWQQFWKITFPQLNPILFALGLVGTLWSFNIFDLIHILTSGGPAGATTTVPVYIYQMAFQSFQLGKASAASVITSLLLLVFATVFIKFASPKEE</sequence>
<dbReference type="Pfam" id="PF00528">
    <property type="entry name" value="BPD_transp_1"/>
    <property type="match status" value="1"/>
</dbReference>
<comment type="caution">
    <text evidence="9">The sequence shown here is derived from an EMBL/GenBank/DDBJ whole genome shotgun (WGS) entry which is preliminary data.</text>
</comment>
<evidence type="ECO:0000256" key="7">
    <source>
        <dbReference type="RuleBase" id="RU363032"/>
    </source>
</evidence>
<feature type="transmembrane region" description="Helical" evidence="7">
    <location>
        <begin position="78"/>
        <end position="99"/>
    </location>
</feature>
<dbReference type="InterPro" id="IPR035906">
    <property type="entry name" value="MetI-like_sf"/>
</dbReference>
<feature type="transmembrane region" description="Helical" evidence="7">
    <location>
        <begin position="211"/>
        <end position="232"/>
    </location>
</feature>
<dbReference type="CDD" id="cd06261">
    <property type="entry name" value="TM_PBP2"/>
    <property type="match status" value="1"/>
</dbReference>
<keyword evidence="6 7" id="KW-0472">Membrane</keyword>
<keyword evidence="5 7" id="KW-1133">Transmembrane helix</keyword>
<dbReference type="PANTHER" id="PTHR43227:SF7">
    <property type="entry name" value="ARABINOOLIGOSACCHARIDES TRANSPORT SYSTEM PERMEASE PROTEIN ARAP"/>
    <property type="match status" value="1"/>
</dbReference>
<comment type="similarity">
    <text evidence="7">Belongs to the binding-protein-dependent transport system permease family.</text>
</comment>
<name>A0ABW3DG79_9BACL</name>
<reference evidence="10" key="1">
    <citation type="journal article" date="2019" name="Int. J. Syst. Evol. Microbiol.">
        <title>The Global Catalogue of Microorganisms (GCM) 10K type strain sequencing project: providing services to taxonomists for standard genome sequencing and annotation.</title>
        <authorList>
            <consortium name="The Broad Institute Genomics Platform"/>
            <consortium name="The Broad Institute Genome Sequencing Center for Infectious Disease"/>
            <person name="Wu L."/>
            <person name="Ma J."/>
        </authorList>
    </citation>
    <scope>NUCLEOTIDE SEQUENCE [LARGE SCALE GENOMIC DNA]</scope>
    <source>
        <strain evidence="10">CCUG 57263</strain>
    </source>
</reference>
<dbReference type="InterPro" id="IPR050809">
    <property type="entry name" value="UgpAE/MalFG_permease"/>
</dbReference>
<evidence type="ECO:0000256" key="1">
    <source>
        <dbReference type="ARBA" id="ARBA00004651"/>
    </source>
</evidence>
<evidence type="ECO:0000256" key="3">
    <source>
        <dbReference type="ARBA" id="ARBA00022475"/>
    </source>
</evidence>
<protein>
    <submittedName>
        <fullName evidence="9">Carbohydrate ABC transporter permease</fullName>
    </submittedName>
</protein>
<keyword evidence="10" id="KW-1185">Reference proteome</keyword>